<accession>A0A840IE71</accession>
<keyword evidence="3" id="KW-1003">Cell membrane</keyword>
<reference evidence="8 9" key="1">
    <citation type="submission" date="2020-08" db="EMBL/GenBank/DDBJ databases">
        <title>Genomic Encyclopedia of Archaeal and Bacterial Type Strains, Phase II (KMG-II): from individual species to whole genera.</title>
        <authorList>
            <person name="Goeker M."/>
        </authorList>
    </citation>
    <scope>NUCLEOTIDE SEQUENCE [LARGE SCALE GENOMIC DNA]</scope>
    <source>
        <strain evidence="8 9">DSM 23288</strain>
    </source>
</reference>
<comment type="caution">
    <text evidence="8">The sequence shown here is derived from an EMBL/GenBank/DDBJ whole genome shotgun (WGS) entry which is preliminary data.</text>
</comment>
<evidence type="ECO:0000256" key="1">
    <source>
        <dbReference type="ARBA" id="ARBA00004651"/>
    </source>
</evidence>
<evidence type="ECO:0000256" key="2">
    <source>
        <dbReference type="ARBA" id="ARBA00011006"/>
    </source>
</evidence>
<dbReference type="EMBL" id="JACHNU010000002">
    <property type="protein sequence ID" value="MBB4662541.1"/>
    <property type="molecule type" value="Genomic_DNA"/>
</dbReference>
<evidence type="ECO:0000256" key="3">
    <source>
        <dbReference type="ARBA" id="ARBA00022475"/>
    </source>
</evidence>
<dbReference type="Proteomes" id="UP000585272">
    <property type="component" value="Unassembled WGS sequence"/>
</dbReference>
<sequence>MIGAIILGIVAGYLGKFLMPGDEHEPQGFIATTLLGLVGALAGFFIFTELLGIGDSDIFDLGGLIGAVIGVMLVLWLYRMLMSWREGHGHGHGKMV</sequence>
<keyword evidence="9" id="KW-1185">Reference proteome</keyword>
<keyword evidence="4 7" id="KW-0812">Transmembrane</keyword>
<protein>
    <submittedName>
        <fullName evidence="8">Putative membrane protein YeaQ/YmgE (Transglycosylase-associated protein family)</fullName>
    </submittedName>
</protein>
<dbReference type="PANTHER" id="PTHR33884">
    <property type="entry name" value="UPF0410 PROTEIN YMGE"/>
    <property type="match status" value="1"/>
</dbReference>
<name>A0A840IE71_9ACTN</name>
<organism evidence="8 9">
    <name type="scientific">Conexibacter arvalis</name>
    <dbReference type="NCBI Taxonomy" id="912552"/>
    <lineage>
        <taxon>Bacteria</taxon>
        <taxon>Bacillati</taxon>
        <taxon>Actinomycetota</taxon>
        <taxon>Thermoleophilia</taxon>
        <taxon>Solirubrobacterales</taxon>
        <taxon>Conexibacteraceae</taxon>
        <taxon>Conexibacter</taxon>
    </lineage>
</organism>
<keyword evidence="5 7" id="KW-1133">Transmembrane helix</keyword>
<evidence type="ECO:0000256" key="5">
    <source>
        <dbReference type="ARBA" id="ARBA00022989"/>
    </source>
</evidence>
<feature type="transmembrane region" description="Helical" evidence="7">
    <location>
        <begin position="58"/>
        <end position="78"/>
    </location>
</feature>
<evidence type="ECO:0000313" key="8">
    <source>
        <dbReference type="EMBL" id="MBB4662541.1"/>
    </source>
</evidence>
<evidence type="ECO:0000256" key="6">
    <source>
        <dbReference type="ARBA" id="ARBA00023136"/>
    </source>
</evidence>
<comment type="subcellular location">
    <subcellularLocation>
        <location evidence="1">Cell membrane</location>
        <topology evidence="1">Multi-pass membrane protein</topology>
    </subcellularLocation>
</comment>
<evidence type="ECO:0000313" key="9">
    <source>
        <dbReference type="Proteomes" id="UP000585272"/>
    </source>
</evidence>
<dbReference type="GO" id="GO:0005886">
    <property type="term" value="C:plasma membrane"/>
    <property type="evidence" value="ECO:0007669"/>
    <property type="project" value="UniProtKB-SubCell"/>
</dbReference>
<evidence type="ECO:0000256" key="7">
    <source>
        <dbReference type="SAM" id="Phobius"/>
    </source>
</evidence>
<gene>
    <name evidence="8" type="ORF">BDZ31_002127</name>
</gene>
<evidence type="ECO:0000256" key="4">
    <source>
        <dbReference type="ARBA" id="ARBA00022692"/>
    </source>
</evidence>
<feature type="transmembrane region" description="Helical" evidence="7">
    <location>
        <begin position="29"/>
        <end position="51"/>
    </location>
</feature>
<proteinExistence type="inferred from homology"/>
<keyword evidence="6 7" id="KW-0472">Membrane</keyword>
<comment type="similarity">
    <text evidence="2">Belongs to the UPF0410 family.</text>
</comment>
<dbReference type="Pfam" id="PF04226">
    <property type="entry name" value="Transgly_assoc"/>
    <property type="match status" value="1"/>
</dbReference>
<dbReference type="RefSeq" id="WP_183341783.1">
    <property type="nucleotide sequence ID" value="NZ_JACHNU010000002.1"/>
</dbReference>
<dbReference type="InterPro" id="IPR007341">
    <property type="entry name" value="Transgly_assoc"/>
</dbReference>
<dbReference type="AlphaFoldDB" id="A0A840IE71"/>
<dbReference type="PANTHER" id="PTHR33884:SF3">
    <property type="entry name" value="UPF0410 PROTEIN YMGE"/>
    <property type="match status" value="1"/>
</dbReference>